<feature type="compositionally biased region" description="Polar residues" evidence="1">
    <location>
        <begin position="342"/>
        <end position="368"/>
    </location>
</feature>
<evidence type="ECO:0000256" key="1">
    <source>
        <dbReference type="SAM" id="MobiDB-lite"/>
    </source>
</evidence>
<keyword evidence="3" id="KW-1185">Reference proteome</keyword>
<feature type="compositionally biased region" description="Basic residues" evidence="1">
    <location>
        <begin position="804"/>
        <end position="824"/>
    </location>
</feature>
<feature type="compositionally biased region" description="Low complexity" evidence="1">
    <location>
        <begin position="894"/>
        <end position="903"/>
    </location>
</feature>
<dbReference type="Proteomes" id="UP000762676">
    <property type="component" value="Unassembled WGS sequence"/>
</dbReference>
<feature type="compositionally biased region" description="Basic and acidic residues" evidence="1">
    <location>
        <begin position="477"/>
        <end position="490"/>
    </location>
</feature>
<gene>
    <name evidence="2" type="ORF">ElyMa_006597800</name>
</gene>
<dbReference type="EMBL" id="BMAT01013251">
    <property type="protein sequence ID" value="GFS08523.1"/>
    <property type="molecule type" value="Genomic_DNA"/>
</dbReference>
<feature type="compositionally biased region" description="Pro residues" evidence="1">
    <location>
        <begin position="832"/>
        <end position="843"/>
    </location>
</feature>
<name>A0AAV4IEU4_9GAST</name>
<evidence type="ECO:0000313" key="3">
    <source>
        <dbReference type="Proteomes" id="UP000762676"/>
    </source>
</evidence>
<feature type="compositionally biased region" description="Polar residues" evidence="1">
    <location>
        <begin position="757"/>
        <end position="775"/>
    </location>
</feature>
<evidence type="ECO:0000313" key="2">
    <source>
        <dbReference type="EMBL" id="GFS08523.1"/>
    </source>
</evidence>
<feature type="region of interest" description="Disordered" evidence="1">
    <location>
        <begin position="707"/>
        <end position="903"/>
    </location>
</feature>
<feature type="compositionally biased region" description="Basic and acidic residues" evidence="1">
    <location>
        <begin position="118"/>
        <end position="143"/>
    </location>
</feature>
<sequence length="903" mass="99200">MHASKERGGSADDEAGPSDSGTQFPHPSSSGGKKKPSKSSTSRPVSFYSLVRAVIKEQQKTTQGPARPGRNRARRFTPYEEADADVDEPGHSGAFSQSRKQFQRKVHQLPQNQQHSGSEFHEDANREDAVRNTASKTEEKCILPDEQSGSCSECNSVYTSDDSLKAERFDRYSSSISENLPSYLPTNDESSHKDPSVEIDSFSTNVDALQPANGNEISQGFGLSKCATGVDNAQITHQRSGIQRPALEVDVGGDTRCTKASELNGFEVEKGLQKRRLTSPVDSLVESYSFRNETASFTVVNDSQEKPSATIKNETLNSSTALASSTHTATKSLYVEEKPRDNVNQSASNAPNSNTGSDLSKLPSSETKSNAEDELVQTRENADDDRDDSENQHFYDATNHSDQSINLTTESFHEPQSFEESQEFILAVSSLSDTEQGICHGQHGLPGVWVVHSTGNLASLNRTGSSVDPRPQSSSHDVSRESDDGSERNRQQFGNGQSSAIAGVSGSDAIGTNENLSQGRQSPSFINRDIAGRSATSPSTPRGLPSPQPLSQLALSAASAVSTILATAPSLDNHLAPIGSIAFDDDLPLYYGPTFAGLASSILNQIVQSQTNNSQTPDHQLASAASGNRRRRLRISPGITQALPRRQTEQQTSQPLIIGPQGPPGYQRFRYNLPAAETRPNPPPANLFTRLGPIPAPLLVEVRTTRDQQNHVHRQQQQEPQQPSSGQQQQQHHHQQQQQQERPHDQQEQDNPQPPQRINTTDQAFSLQHQEQDINQETEAQQQESAQEEEQEHQEQVGAQLNRLPRHQHQHQVNRRQPTTRHQRQLGQPDTQPFPPPVPPPFPAHLNPNRNNLPPPQMNEVGAEQRLFPRHLQPPPAVASTQRRSPAIVRRQFSSSSSSPSQR</sequence>
<proteinExistence type="predicted"/>
<feature type="compositionally biased region" description="Basic and acidic residues" evidence="1">
    <location>
        <begin position="1"/>
        <end position="10"/>
    </location>
</feature>
<protein>
    <submittedName>
        <fullName evidence="2">Uncharacterized protein</fullName>
    </submittedName>
</protein>
<feature type="compositionally biased region" description="Polar residues" evidence="1">
    <location>
        <begin position="460"/>
        <end position="476"/>
    </location>
</feature>
<feature type="region of interest" description="Disordered" evidence="1">
    <location>
        <begin position="644"/>
        <end position="669"/>
    </location>
</feature>
<feature type="compositionally biased region" description="Low complexity" evidence="1">
    <location>
        <begin position="715"/>
        <end position="740"/>
    </location>
</feature>
<dbReference type="AlphaFoldDB" id="A0AAV4IEU4"/>
<accession>A0AAV4IEU4</accession>
<feature type="compositionally biased region" description="Polar residues" evidence="1">
    <location>
        <begin position="175"/>
        <end position="188"/>
    </location>
</feature>
<feature type="region of interest" description="Disordered" evidence="1">
    <location>
        <begin position="336"/>
        <end position="403"/>
    </location>
</feature>
<organism evidence="2 3">
    <name type="scientific">Elysia marginata</name>
    <dbReference type="NCBI Taxonomy" id="1093978"/>
    <lineage>
        <taxon>Eukaryota</taxon>
        <taxon>Metazoa</taxon>
        <taxon>Spiralia</taxon>
        <taxon>Lophotrochozoa</taxon>
        <taxon>Mollusca</taxon>
        <taxon>Gastropoda</taxon>
        <taxon>Heterobranchia</taxon>
        <taxon>Euthyneura</taxon>
        <taxon>Panpulmonata</taxon>
        <taxon>Sacoglossa</taxon>
        <taxon>Placobranchoidea</taxon>
        <taxon>Plakobranchidae</taxon>
        <taxon>Elysia</taxon>
    </lineage>
</organism>
<comment type="caution">
    <text evidence="2">The sequence shown here is derived from an EMBL/GenBank/DDBJ whole genome shotgun (WGS) entry which is preliminary data.</text>
</comment>
<feature type="region of interest" description="Disordered" evidence="1">
    <location>
        <begin position="460"/>
        <end position="550"/>
    </location>
</feature>
<feature type="compositionally biased region" description="Polar residues" evidence="1">
    <location>
        <begin position="491"/>
        <end position="500"/>
    </location>
</feature>
<feature type="region of interest" description="Disordered" evidence="1">
    <location>
        <begin position="1"/>
        <end position="157"/>
    </location>
</feature>
<feature type="compositionally biased region" description="Polar residues" evidence="1">
    <location>
        <begin position="610"/>
        <end position="626"/>
    </location>
</feature>
<feature type="compositionally biased region" description="Polar residues" evidence="1">
    <location>
        <begin position="147"/>
        <end position="157"/>
    </location>
</feature>
<feature type="compositionally biased region" description="Polar residues" evidence="1">
    <location>
        <begin position="510"/>
        <end position="525"/>
    </location>
</feature>
<reference evidence="2 3" key="1">
    <citation type="journal article" date="2021" name="Elife">
        <title>Chloroplast acquisition without the gene transfer in kleptoplastic sea slugs, Plakobranchus ocellatus.</title>
        <authorList>
            <person name="Maeda T."/>
            <person name="Takahashi S."/>
            <person name="Yoshida T."/>
            <person name="Shimamura S."/>
            <person name="Takaki Y."/>
            <person name="Nagai Y."/>
            <person name="Toyoda A."/>
            <person name="Suzuki Y."/>
            <person name="Arimoto A."/>
            <person name="Ishii H."/>
            <person name="Satoh N."/>
            <person name="Nishiyama T."/>
            <person name="Hasebe M."/>
            <person name="Maruyama T."/>
            <person name="Minagawa J."/>
            <person name="Obokata J."/>
            <person name="Shigenobu S."/>
        </authorList>
    </citation>
    <scope>NUCLEOTIDE SEQUENCE [LARGE SCALE GENOMIC DNA]</scope>
</reference>
<feature type="region of interest" description="Disordered" evidence="1">
    <location>
        <begin position="175"/>
        <end position="198"/>
    </location>
</feature>
<feature type="region of interest" description="Disordered" evidence="1">
    <location>
        <begin position="610"/>
        <end position="629"/>
    </location>
</feature>